<feature type="transmembrane region" description="Helical" evidence="14">
    <location>
        <begin position="403"/>
        <end position="421"/>
    </location>
</feature>
<keyword evidence="4" id="KW-1003">Cell membrane</keyword>
<dbReference type="CDD" id="cd18773">
    <property type="entry name" value="PDC1_HK_sensor"/>
    <property type="match status" value="1"/>
</dbReference>
<dbReference type="PRINTS" id="PR00344">
    <property type="entry name" value="BCTRLSENSOR"/>
</dbReference>
<dbReference type="Pfam" id="PF00672">
    <property type="entry name" value="HAMP"/>
    <property type="match status" value="1"/>
</dbReference>
<dbReference type="GO" id="GO:0030295">
    <property type="term" value="F:protein kinase activator activity"/>
    <property type="evidence" value="ECO:0007669"/>
    <property type="project" value="TreeGrafter"/>
</dbReference>
<dbReference type="InterPro" id="IPR036097">
    <property type="entry name" value="HisK_dim/P_sf"/>
</dbReference>
<dbReference type="InterPro" id="IPR050351">
    <property type="entry name" value="BphY/WalK/GraS-like"/>
</dbReference>
<feature type="domain" description="HAMP" evidence="16">
    <location>
        <begin position="422"/>
        <end position="474"/>
    </location>
</feature>
<protein>
    <recommendedName>
        <fullName evidence="3">histidine kinase</fullName>
        <ecNumber evidence="3">2.7.13.3</ecNumber>
    </recommendedName>
</protein>
<evidence type="ECO:0000259" key="15">
    <source>
        <dbReference type="PROSITE" id="PS50109"/>
    </source>
</evidence>
<keyword evidence="8" id="KW-0547">Nucleotide-binding</keyword>
<evidence type="ECO:0000256" key="5">
    <source>
        <dbReference type="ARBA" id="ARBA00022553"/>
    </source>
</evidence>
<dbReference type="InterPro" id="IPR035965">
    <property type="entry name" value="PAS-like_dom_sf"/>
</dbReference>
<evidence type="ECO:0000259" key="16">
    <source>
        <dbReference type="PROSITE" id="PS50885"/>
    </source>
</evidence>
<dbReference type="CDD" id="cd18774">
    <property type="entry name" value="PDC2_HK_sensor"/>
    <property type="match status" value="1"/>
</dbReference>
<keyword evidence="7 14" id="KW-0812">Transmembrane</keyword>
<dbReference type="KEGG" id="glo:Glov_1829"/>
<dbReference type="InterPro" id="IPR036890">
    <property type="entry name" value="HATPase_C_sf"/>
</dbReference>
<feature type="coiled-coil region" evidence="13">
    <location>
        <begin position="466"/>
        <end position="493"/>
    </location>
</feature>
<evidence type="ECO:0000256" key="7">
    <source>
        <dbReference type="ARBA" id="ARBA00022692"/>
    </source>
</evidence>
<evidence type="ECO:0000256" key="2">
    <source>
        <dbReference type="ARBA" id="ARBA00004651"/>
    </source>
</evidence>
<dbReference type="PANTHER" id="PTHR42878:SF7">
    <property type="entry name" value="SENSOR HISTIDINE KINASE GLRK"/>
    <property type="match status" value="1"/>
</dbReference>
<evidence type="ECO:0000256" key="10">
    <source>
        <dbReference type="ARBA" id="ARBA00022840"/>
    </source>
</evidence>
<sequence>MIRPTIFRKFLIASLLLALLPLLVASIFQFSGLEQVRDRLALEISNSAEQQAAEGLQMRARQVADSISDYLYRREDDLRFLSRFAADRQVLLSFWQQQRSEVWERRAVTAHQVREVREQLPIYRSFALIDATGQERMVLKDGRFLAPSELHNVAKPATTEFKSETYFNEIKQLQPGQIHVTHLTGFHVSKQQQLAGASEPEQALGSRYEGVVRFGMPLYGPDGRFNGAFVISMDHRHLMEFSQHIDPGPHFVTAFPSYKSGNYAFLFDDEGWIITHPKLWDIRGVDRQGRLVPPYTASSSPQNVEAGTIPFNLDHAGFIHPNYPKASALVRKQQSGVVELTNVGGARKIMAYAPILYNTGPYKKHGIFGGITIGYQVDQFQQQASAGSQLITSKLKEHRQKSALFISLAALVAALAAWLLARGITRPLQHLSEGARRLANGETGSRVVVKGSDELAELALAFNAMVAELEQRKANLVATLEQLQESRQAILDERNFKESILESISSAITTFAPDGTLTSRNSSVECFLGQSWPLGSHYATVFAGWENIPARIGRAFSEGSGYGREPLKIEQDGRIRHFDVGIFPIGEHAERGLTVTLRDETIREDLREETVRLERLASLGKLAAGISHEIRNPLTGISLLLDDLHDRAQLGDKDREMLTKAMAEIERMERLISALLTFAAPPRSRFAPGDPGEAAEDVVMLMQRSCQRQGIVLSLERSPLPTCLIDAEKIRQALLNLLKNALEALPLGGMITTTISRDDHDALITVSDSGHGIPPQDLPLIFEPFFTRKGAGTGLGLSITRQIVEEHGGSISVDSEPGHSTTFRIRLPLLQALPDVVST</sequence>
<feature type="domain" description="Histidine kinase" evidence="15">
    <location>
        <begin position="625"/>
        <end position="831"/>
    </location>
</feature>
<dbReference type="PROSITE" id="PS50885">
    <property type="entry name" value="HAMP"/>
    <property type="match status" value="1"/>
</dbReference>
<keyword evidence="14" id="KW-0472">Membrane</keyword>
<evidence type="ECO:0000256" key="3">
    <source>
        <dbReference type="ARBA" id="ARBA00012438"/>
    </source>
</evidence>
<keyword evidence="10" id="KW-0067">ATP-binding</keyword>
<dbReference type="HOGENOM" id="CLU_340905_0_0_7"/>
<evidence type="ECO:0000256" key="8">
    <source>
        <dbReference type="ARBA" id="ARBA00022741"/>
    </source>
</evidence>
<organism evidence="17 18">
    <name type="scientific">Trichlorobacter lovleyi (strain ATCC BAA-1151 / DSM 17278 / SZ)</name>
    <name type="common">Geobacter lovleyi</name>
    <dbReference type="NCBI Taxonomy" id="398767"/>
    <lineage>
        <taxon>Bacteria</taxon>
        <taxon>Pseudomonadati</taxon>
        <taxon>Thermodesulfobacteriota</taxon>
        <taxon>Desulfuromonadia</taxon>
        <taxon>Geobacterales</taxon>
        <taxon>Geobacteraceae</taxon>
        <taxon>Trichlorobacter</taxon>
    </lineage>
</organism>
<dbReference type="CDD" id="cd06225">
    <property type="entry name" value="HAMP"/>
    <property type="match status" value="1"/>
</dbReference>
<dbReference type="GO" id="GO:0005524">
    <property type="term" value="F:ATP binding"/>
    <property type="evidence" value="ECO:0007669"/>
    <property type="project" value="UniProtKB-KW"/>
</dbReference>
<dbReference type="SMART" id="SM00387">
    <property type="entry name" value="HATPase_c"/>
    <property type="match status" value="1"/>
</dbReference>
<evidence type="ECO:0000313" key="17">
    <source>
        <dbReference type="EMBL" id="ACD95545.1"/>
    </source>
</evidence>
<dbReference type="InterPro" id="IPR005467">
    <property type="entry name" value="His_kinase_dom"/>
</dbReference>
<keyword evidence="5" id="KW-0597">Phosphoprotein</keyword>
<comment type="subcellular location">
    <subcellularLocation>
        <location evidence="2">Cell membrane</location>
        <topology evidence="2">Multi-pass membrane protein</topology>
    </subcellularLocation>
</comment>
<dbReference type="PROSITE" id="PS50109">
    <property type="entry name" value="HIS_KIN"/>
    <property type="match status" value="1"/>
</dbReference>
<dbReference type="Gene3D" id="3.30.565.10">
    <property type="entry name" value="Histidine kinase-like ATPase, C-terminal domain"/>
    <property type="match status" value="1"/>
</dbReference>
<keyword evidence="13" id="KW-0175">Coiled coil</keyword>
<dbReference type="STRING" id="398767.Glov_1829"/>
<dbReference type="GO" id="GO:0000156">
    <property type="term" value="F:phosphorelay response regulator activity"/>
    <property type="evidence" value="ECO:0007669"/>
    <property type="project" value="TreeGrafter"/>
</dbReference>
<dbReference type="CDD" id="cd00082">
    <property type="entry name" value="HisKA"/>
    <property type="match status" value="1"/>
</dbReference>
<dbReference type="GO" id="GO:0007234">
    <property type="term" value="P:osmosensory signaling via phosphorelay pathway"/>
    <property type="evidence" value="ECO:0007669"/>
    <property type="project" value="TreeGrafter"/>
</dbReference>
<dbReference type="RefSeq" id="WP_012469884.1">
    <property type="nucleotide sequence ID" value="NC_010814.1"/>
</dbReference>
<dbReference type="SUPFAM" id="SSF55785">
    <property type="entry name" value="PYP-like sensor domain (PAS domain)"/>
    <property type="match status" value="1"/>
</dbReference>
<dbReference type="SUPFAM" id="SSF103190">
    <property type="entry name" value="Sensory domain-like"/>
    <property type="match status" value="1"/>
</dbReference>
<dbReference type="EC" id="2.7.13.3" evidence="3"/>
<dbReference type="SMART" id="SM00388">
    <property type="entry name" value="HisKA"/>
    <property type="match status" value="1"/>
</dbReference>
<dbReference type="SMART" id="SM00304">
    <property type="entry name" value="HAMP"/>
    <property type="match status" value="1"/>
</dbReference>
<reference evidence="17 18" key="1">
    <citation type="submission" date="2008-05" db="EMBL/GenBank/DDBJ databases">
        <title>Complete sequence of chromosome of Geobacter lovleyi SZ.</title>
        <authorList>
            <consortium name="US DOE Joint Genome Institute"/>
            <person name="Lucas S."/>
            <person name="Copeland A."/>
            <person name="Lapidus A."/>
            <person name="Glavina del Rio T."/>
            <person name="Dalin E."/>
            <person name="Tice H."/>
            <person name="Bruce D."/>
            <person name="Goodwin L."/>
            <person name="Pitluck S."/>
            <person name="Chertkov O."/>
            <person name="Meincke L."/>
            <person name="Brettin T."/>
            <person name="Detter J.C."/>
            <person name="Han C."/>
            <person name="Tapia R."/>
            <person name="Kuske C.R."/>
            <person name="Schmutz J."/>
            <person name="Larimer F."/>
            <person name="Land M."/>
            <person name="Hauser L."/>
            <person name="Kyrpides N."/>
            <person name="Mikhailova N."/>
            <person name="Sung Y."/>
            <person name="Fletcher K.E."/>
            <person name="Ritalahti K.M."/>
            <person name="Loeffler F.E."/>
            <person name="Richardson P."/>
        </authorList>
    </citation>
    <scope>NUCLEOTIDE SEQUENCE [LARGE SCALE GENOMIC DNA]</scope>
    <source>
        <strain evidence="18">ATCC BAA-1151 / DSM 17278 / SZ</strain>
    </source>
</reference>
<dbReference type="InterPro" id="IPR029151">
    <property type="entry name" value="Sensor-like_sf"/>
</dbReference>
<evidence type="ECO:0000256" key="12">
    <source>
        <dbReference type="ARBA" id="ARBA00023012"/>
    </source>
</evidence>
<dbReference type="EMBL" id="CP001089">
    <property type="protein sequence ID" value="ACD95545.1"/>
    <property type="molecule type" value="Genomic_DNA"/>
</dbReference>
<proteinExistence type="predicted"/>
<dbReference type="GO" id="GO:0005886">
    <property type="term" value="C:plasma membrane"/>
    <property type="evidence" value="ECO:0007669"/>
    <property type="project" value="UniProtKB-SubCell"/>
</dbReference>
<dbReference type="Pfam" id="PF02518">
    <property type="entry name" value="HATPase_c"/>
    <property type="match status" value="1"/>
</dbReference>
<gene>
    <name evidence="17" type="ordered locus">Glov_1829</name>
</gene>
<dbReference type="Gene3D" id="1.10.287.130">
    <property type="match status" value="1"/>
</dbReference>
<dbReference type="Gene3D" id="3.30.450.20">
    <property type="entry name" value="PAS domain"/>
    <property type="match status" value="2"/>
</dbReference>
<dbReference type="eggNOG" id="COG5000">
    <property type="taxonomic scope" value="Bacteria"/>
</dbReference>
<name>B3EBF1_TRIL1</name>
<dbReference type="Pfam" id="PF00512">
    <property type="entry name" value="HisKA"/>
    <property type="match status" value="1"/>
</dbReference>
<dbReference type="Gene3D" id="6.10.340.10">
    <property type="match status" value="1"/>
</dbReference>
<keyword evidence="18" id="KW-1185">Reference proteome</keyword>
<evidence type="ECO:0000256" key="11">
    <source>
        <dbReference type="ARBA" id="ARBA00022989"/>
    </source>
</evidence>
<dbReference type="OrthoDB" id="5437527at2"/>
<evidence type="ECO:0000256" key="9">
    <source>
        <dbReference type="ARBA" id="ARBA00022777"/>
    </source>
</evidence>
<dbReference type="Proteomes" id="UP000002420">
    <property type="component" value="Chromosome"/>
</dbReference>
<evidence type="ECO:0000256" key="6">
    <source>
        <dbReference type="ARBA" id="ARBA00022679"/>
    </source>
</evidence>
<dbReference type="PANTHER" id="PTHR42878">
    <property type="entry name" value="TWO-COMPONENT HISTIDINE KINASE"/>
    <property type="match status" value="1"/>
</dbReference>
<dbReference type="AlphaFoldDB" id="B3EBF1"/>
<dbReference type="InterPro" id="IPR004358">
    <property type="entry name" value="Sig_transdc_His_kin-like_C"/>
</dbReference>
<dbReference type="GO" id="GO:0000155">
    <property type="term" value="F:phosphorelay sensor kinase activity"/>
    <property type="evidence" value="ECO:0007669"/>
    <property type="project" value="InterPro"/>
</dbReference>
<keyword evidence="11 14" id="KW-1133">Transmembrane helix</keyword>
<dbReference type="InterPro" id="IPR003660">
    <property type="entry name" value="HAMP_dom"/>
</dbReference>
<evidence type="ECO:0000256" key="1">
    <source>
        <dbReference type="ARBA" id="ARBA00000085"/>
    </source>
</evidence>
<dbReference type="InterPro" id="IPR003594">
    <property type="entry name" value="HATPase_dom"/>
</dbReference>
<dbReference type="SUPFAM" id="SSF158472">
    <property type="entry name" value="HAMP domain-like"/>
    <property type="match status" value="1"/>
</dbReference>
<evidence type="ECO:0000256" key="14">
    <source>
        <dbReference type="SAM" id="Phobius"/>
    </source>
</evidence>
<evidence type="ECO:0000313" key="18">
    <source>
        <dbReference type="Proteomes" id="UP000002420"/>
    </source>
</evidence>
<evidence type="ECO:0000256" key="13">
    <source>
        <dbReference type="SAM" id="Coils"/>
    </source>
</evidence>
<comment type="catalytic activity">
    <reaction evidence="1">
        <text>ATP + protein L-histidine = ADP + protein N-phospho-L-histidine.</text>
        <dbReference type="EC" id="2.7.13.3"/>
    </reaction>
</comment>
<keyword evidence="9 17" id="KW-0418">Kinase</keyword>
<accession>B3EBF1</accession>
<evidence type="ECO:0000256" key="4">
    <source>
        <dbReference type="ARBA" id="ARBA00022475"/>
    </source>
</evidence>
<dbReference type="InterPro" id="IPR003661">
    <property type="entry name" value="HisK_dim/P_dom"/>
</dbReference>
<dbReference type="SUPFAM" id="SSF47384">
    <property type="entry name" value="Homodimeric domain of signal transducing histidine kinase"/>
    <property type="match status" value="1"/>
</dbReference>
<keyword evidence="6 17" id="KW-0808">Transferase</keyword>
<keyword evidence="12" id="KW-0902">Two-component regulatory system</keyword>
<dbReference type="SUPFAM" id="SSF55874">
    <property type="entry name" value="ATPase domain of HSP90 chaperone/DNA topoisomerase II/histidine kinase"/>
    <property type="match status" value="1"/>
</dbReference>